<dbReference type="PROSITE" id="PS51257">
    <property type="entry name" value="PROKAR_LIPOPROTEIN"/>
    <property type="match status" value="1"/>
</dbReference>
<keyword evidence="1 2" id="KW-0732">Signal</keyword>
<evidence type="ECO:0000256" key="1">
    <source>
        <dbReference type="ARBA" id="ARBA00022729"/>
    </source>
</evidence>
<dbReference type="InterPro" id="IPR000914">
    <property type="entry name" value="SBP_5_dom"/>
</dbReference>
<dbReference type="AlphaFoldDB" id="A0A4Z0R7Q5"/>
<dbReference type="Gene3D" id="3.10.105.10">
    <property type="entry name" value="Dipeptide-binding Protein, Domain 3"/>
    <property type="match status" value="1"/>
</dbReference>
<dbReference type="Pfam" id="PF00496">
    <property type="entry name" value="SBP_bac_5"/>
    <property type="match status" value="1"/>
</dbReference>
<comment type="caution">
    <text evidence="4">The sequence shown here is derived from an EMBL/GenBank/DDBJ whole genome shotgun (WGS) entry which is preliminary data.</text>
</comment>
<dbReference type="GO" id="GO:0043190">
    <property type="term" value="C:ATP-binding cassette (ABC) transporter complex"/>
    <property type="evidence" value="ECO:0007669"/>
    <property type="project" value="InterPro"/>
</dbReference>
<feature type="chain" id="PRO_5039408016" evidence="2">
    <location>
        <begin position="22"/>
        <end position="518"/>
    </location>
</feature>
<dbReference type="PIRSF" id="PIRSF002741">
    <property type="entry name" value="MppA"/>
    <property type="match status" value="1"/>
</dbReference>
<gene>
    <name evidence="4" type="ORF">E4K67_06680</name>
</gene>
<dbReference type="GO" id="GO:0042938">
    <property type="term" value="P:dipeptide transport"/>
    <property type="evidence" value="ECO:0007669"/>
    <property type="project" value="TreeGrafter"/>
</dbReference>
<dbReference type="EMBL" id="SPQQ01000002">
    <property type="protein sequence ID" value="TGE39142.1"/>
    <property type="molecule type" value="Genomic_DNA"/>
</dbReference>
<dbReference type="RefSeq" id="WP_135545635.1">
    <property type="nucleotide sequence ID" value="NZ_SPQQ01000002.1"/>
</dbReference>
<dbReference type="SUPFAM" id="SSF53850">
    <property type="entry name" value="Periplasmic binding protein-like II"/>
    <property type="match status" value="1"/>
</dbReference>
<dbReference type="CDD" id="cd08512">
    <property type="entry name" value="PBP2_NikA_DppA_OppA_like_7"/>
    <property type="match status" value="1"/>
</dbReference>
<name>A0A4Z0R7Q5_9FIRM</name>
<protein>
    <submittedName>
        <fullName evidence="4">ABC transporter substrate-binding protein</fullName>
    </submittedName>
</protein>
<feature type="domain" description="Solute-binding protein family 5" evidence="3">
    <location>
        <begin position="78"/>
        <end position="435"/>
    </location>
</feature>
<evidence type="ECO:0000256" key="2">
    <source>
        <dbReference type="SAM" id="SignalP"/>
    </source>
</evidence>
<organism evidence="4 5">
    <name type="scientific">Desulfosporosinus fructosivorans</name>
    <dbReference type="NCBI Taxonomy" id="2018669"/>
    <lineage>
        <taxon>Bacteria</taxon>
        <taxon>Bacillati</taxon>
        <taxon>Bacillota</taxon>
        <taxon>Clostridia</taxon>
        <taxon>Eubacteriales</taxon>
        <taxon>Desulfitobacteriaceae</taxon>
        <taxon>Desulfosporosinus</taxon>
    </lineage>
</organism>
<evidence type="ECO:0000259" key="3">
    <source>
        <dbReference type="Pfam" id="PF00496"/>
    </source>
</evidence>
<feature type="signal peptide" evidence="2">
    <location>
        <begin position="1"/>
        <end position="21"/>
    </location>
</feature>
<dbReference type="PANTHER" id="PTHR30290">
    <property type="entry name" value="PERIPLASMIC BINDING COMPONENT OF ABC TRANSPORTER"/>
    <property type="match status" value="1"/>
</dbReference>
<dbReference type="OrthoDB" id="137511at2"/>
<proteinExistence type="predicted"/>
<dbReference type="InterPro" id="IPR039424">
    <property type="entry name" value="SBP_5"/>
</dbReference>
<keyword evidence="5" id="KW-1185">Reference proteome</keyword>
<dbReference type="GO" id="GO:1904680">
    <property type="term" value="F:peptide transmembrane transporter activity"/>
    <property type="evidence" value="ECO:0007669"/>
    <property type="project" value="TreeGrafter"/>
</dbReference>
<evidence type="ECO:0000313" key="4">
    <source>
        <dbReference type="EMBL" id="TGE39142.1"/>
    </source>
</evidence>
<dbReference type="Gene3D" id="3.40.190.10">
    <property type="entry name" value="Periplasmic binding protein-like II"/>
    <property type="match status" value="1"/>
</dbReference>
<evidence type="ECO:0000313" key="5">
    <source>
        <dbReference type="Proteomes" id="UP000298460"/>
    </source>
</evidence>
<reference evidence="4 5" key="1">
    <citation type="submission" date="2019-03" db="EMBL/GenBank/DDBJ databases">
        <title>Draft Genome Sequence of Desulfosporosinus fructosivorans Strain 63.6F, Isolated from Marine Sediment in the Baltic Sea.</title>
        <authorList>
            <person name="Hausmann B."/>
            <person name="Vandieken V."/>
            <person name="Pjevac P."/>
            <person name="Schreck K."/>
            <person name="Herbold C.W."/>
            <person name="Loy A."/>
        </authorList>
    </citation>
    <scope>NUCLEOTIDE SEQUENCE [LARGE SCALE GENOMIC DNA]</scope>
    <source>
        <strain evidence="4 5">63.6F</strain>
    </source>
</reference>
<dbReference type="Proteomes" id="UP000298460">
    <property type="component" value="Unassembled WGS sequence"/>
</dbReference>
<sequence>MKKVWVLIVSILMLVSLVGCAKSANVPQESSTQDKSLVVATAADLGTIDPAVAMDNSAWKISYPAYERLVNFKGSSTEVEPGLAKSWTISTDGLTWTFIIGDNLKFADGAPLDATAIKYSFDRLMKIKKGPSEAFPSLERVTVVDPQTVVFKLKTVFPAFLSTLATNGGGIVNPTVMKQEKDGDMGQNWLANHTAGSGPYVLSEWIPEQSLKLTANPNNSGDKPKLNTISIKIIKDPSSQRMALEKGDVDIAENIPVDQLKELKKNPDLVVFDTPSLMVDYMYLNTQKPALNNPKVRQAISYAVDYQGIISSVWQGNATQMRGPIPQGLWGNQPDLFQYTKNVEKAKSLLQEAGVKDLTLNFMYSDNKAWWEQEAQIIQNNLTEIGIKVNLQKIAYAAQREKIDKGDFDLTLGVWSPDYADPYMFMNYWFDSENSGLAGNRAFYKNDKVDQLVRQAASVNDQAQRTDLYKQAQELIMQDAPYVFLVQKNYQLPMRKSVQGFVFNPMLQDMYNFQNMNK</sequence>
<dbReference type="GO" id="GO:0030288">
    <property type="term" value="C:outer membrane-bounded periplasmic space"/>
    <property type="evidence" value="ECO:0007669"/>
    <property type="project" value="TreeGrafter"/>
</dbReference>
<dbReference type="PANTHER" id="PTHR30290:SF38">
    <property type="entry name" value="D,D-DIPEPTIDE-BINDING PERIPLASMIC PROTEIN DDPA-RELATED"/>
    <property type="match status" value="1"/>
</dbReference>
<accession>A0A4Z0R7Q5</accession>
<dbReference type="Gene3D" id="3.90.76.10">
    <property type="entry name" value="Dipeptide-binding Protein, Domain 1"/>
    <property type="match status" value="1"/>
</dbReference>
<dbReference type="InterPro" id="IPR030678">
    <property type="entry name" value="Peptide/Ni-bd"/>
</dbReference>